<dbReference type="EMBL" id="BAABHF010000040">
    <property type="protein sequence ID" value="GAA4506940.1"/>
    <property type="molecule type" value="Genomic_DNA"/>
</dbReference>
<comment type="subcellular location">
    <subcellularLocation>
        <location evidence="1">Cell membrane</location>
        <topology evidence="1">Multi-pass membrane protein</topology>
    </subcellularLocation>
</comment>
<evidence type="ECO:0000256" key="4">
    <source>
        <dbReference type="ARBA" id="ARBA00022989"/>
    </source>
</evidence>
<dbReference type="RefSeq" id="WP_345470294.1">
    <property type="nucleotide sequence ID" value="NZ_BAABHF010000040.1"/>
</dbReference>
<dbReference type="Proteomes" id="UP001500503">
    <property type="component" value="Unassembled WGS sequence"/>
</dbReference>
<evidence type="ECO:0000256" key="1">
    <source>
        <dbReference type="ARBA" id="ARBA00004651"/>
    </source>
</evidence>
<evidence type="ECO:0000256" key="5">
    <source>
        <dbReference type="ARBA" id="ARBA00023136"/>
    </source>
</evidence>
<keyword evidence="2" id="KW-1003">Cell membrane</keyword>
<evidence type="ECO:0000313" key="9">
    <source>
        <dbReference type="Proteomes" id="UP001500503"/>
    </source>
</evidence>
<dbReference type="InterPro" id="IPR001123">
    <property type="entry name" value="LeuE-type"/>
</dbReference>
<proteinExistence type="predicted"/>
<evidence type="ECO:0000313" key="8">
    <source>
        <dbReference type="EMBL" id="GAA4506940.1"/>
    </source>
</evidence>
<feature type="transmembrane region" description="Helical" evidence="6">
    <location>
        <begin position="150"/>
        <end position="174"/>
    </location>
</feature>
<name>A0ABP8QR54_9ACTN</name>
<evidence type="ECO:0000256" key="2">
    <source>
        <dbReference type="ARBA" id="ARBA00022475"/>
    </source>
</evidence>
<keyword evidence="5 6" id="KW-0472">Membrane</keyword>
<feature type="chain" id="PRO_5046807072" evidence="7">
    <location>
        <begin position="26"/>
        <end position="206"/>
    </location>
</feature>
<evidence type="ECO:0000256" key="3">
    <source>
        <dbReference type="ARBA" id="ARBA00022692"/>
    </source>
</evidence>
<sequence>MIPDRTLAFTAVAAGLIAAPGADFAAVARNAIADRRAGVCTGLGVATGSLVHTAAAVAGVAAVFVAHRSLFTALQVAGGVYLLYLGARSLLTFMRDRVDPAAEKTAARGPAAAFRQGFLVNVTNPKAPVLFLSLLPQFVPPDADPLTRSLVLSLIVVGCALLWFPAVALAVHSVGALLGGRPVRRTLALLTSLLLLGLGVRMLLFG</sequence>
<reference evidence="9" key="1">
    <citation type="journal article" date="2019" name="Int. J. Syst. Evol. Microbiol.">
        <title>The Global Catalogue of Microorganisms (GCM) 10K type strain sequencing project: providing services to taxonomists for standard genome sequencing and annotation.</title>
        <authorList>
            <consortium name="The Broad Institute Genomics Platform"/>
            <consortium name="The Broad Institute Genome Sequencing Center for Infectious Disease"/>
            <person name="Wu L."/>
            <person name="Ma J."/>
        </authorList>
    </citation>
    <scope>NUCLEOTIDE SEQUENCE [LARGE SCALE GENOMIC DNA]</scope>
    <source>
        <strain evidence="9">JCM 17933</strain>
    </source>
</reference>
<gene>
    <name evidence="8" type="ORF">GCM10023191_064720</name>
</gene>
<keyword evidence="4 6" id="KW-1133">Transmembrane helix</keyword>
<feature type="transmembrane region" description="Helical" evidence="6">
    <location>
        <begin position="41"/>
        <end position="63"/>
    </location>
</feature>
<evidence type="ECO:0000256" key="7">
    <source>
        <dbReference type="SAM" id="SignalP"/>
    </source>
</evidence>
<keyword evidence="7" id="KW-0732">Signal</keyword>
<accession>A0ABP8QR54</accession>
<dbReference type="PANTHER" id="PTHR30086:SF20">
    <property type="entry name" value="ARGININE EXPORTER PROTEIN ARGO-RELATED"/>
    <property type="match status" value="1"/>
</dbReference>
<feature type="signal peptide" evidence="7">
    <location>
        <begin position="1"/>
        <end position="25"/>
    </location>
</feature>
<organism evidence="8 9">
    <name type="scientific">Actinoallomurus oryzae</name>
    <dbReference type="NCBI Taxonomy" id="502180"/>
    <lineage>
        <taxon>Bacteria</taxon>
        <taxon>Bacillati</taxon>
        <taxon>Actinomycetota</taxon>
        <taxon>Actinomycetes</taxon>
        <taxon>Streptosporangiales</taxon>
        <taxon>Thermomonosporaceae</taxon>
        <taxon>Actinoallomurus</taxon>
    </lineage>
</organism>
<protein>
    <submittedName>
        <fullName evidence="8">LysE family translocator</fullName>
    </submittedName>
</protein>
<feature type="transmembrane region" description="Helical" evidence="6">
    <location>
        <begin position="70"/>
        <end position="87"/>
    </location>
</feature>
<keyword evidence="9" id="KW-1185">Reference proteome</keyword>
<dbReference type="Pfam" id="PF01810">
    <property type="entry name" value="LysE"/>
    <property type="match status" value="1"/>
</dbReference>
<dbReference type="PANTHER" id="PTHR30086">
    <property type="entry name" value="ARGININE EXPORTER PROTEIN ARGO"/>
    <property type="match status" value="1"/>
</dbReference>
<dbReference type="PIRSF" id="PIRSF006324">
    <property type="entry name" value="LeuE"/>
    <property type="match status" value="1"/>
</dbReference>
<evidence type="ECO:0000256" key="6">
    <source>
        <dbReference type="SAM" id="Phobius"/>
    </source>
</evidence>
<comment type="caution">
    <text evidence="8">The sequence shown here is derived from an EMBL/GenBank/DDBJ whole genome shotgun (WGS) entry which is preliminary data.</text>
</comment>
<feature type="transmembrane region" description="Helical" evidence="6">
    <location>
        <begin position="186"/>
        <end position="204"/>
    </location>
</feature>
<keyword evidence="3 6" id="KW-0812">Transmembrane</keyword>